<name>A0A0D1DZN9_MYCMD</name>
<dbReference type="InParanoid" id="A0A0D1DZN9"/>
<dbReference type="RefSeq" id="XP_011389162.1">
    <property type="nucleotide sequence ID" value="XM_011390860.1"/>
</dbReference>
<dbReference type="VEuPathDB" id="FungiDB:UMAG_06497"/>
<dbReference type="GeneID" id="23566065"/>
<evidence type="ECO:0000313" key="1">
    <source>
        <dbReference type="EMBL" id="KIS69484.1"/>
    </source>
</evidence>
<dbReference type="Proteomes" id="UP000000561">
    <property type="component" value="Chromosome 6"/>
</dbReference>
<protein>
    <submittedName>
        <fullName evidence="1">Uncharacterized protein</fullName>
    </submittedName>
</protein>
<dbReference type="eggNOG" id="ENOG502RE64">
    <property type="taxonomic scope" value="Eukaryota"/>
</dbReference>
<dbReference type="AlphaFoldDB" id="A0A0D1DZN9"/>
<accession>A0A0D1DZN9</accession>
<dbReference type="KEGG" id="uma:UMAG_06497"/>
<reference evidence="1 2" key="1">
    <citation type="journal article" date="2006" name="Nature">
        <title>Insights from the genome of the biotrophic fungal plant pathogen Ustilago maydis.</title>
        <authorList>
            <person name="Kamper J."/>
            <person name="Kahmann R."/>
            <person name="Bolker M."/>
            <person name="Ma L.J."/>
            <person name="Brefort T."/>
            <person name="Saville B.J."/>
            <person name="Banuett F."/>
            <person name="Kronstad J.W."/>
            <person name="Gold S.E."/>
            <person name="Muller O."/>
            <person name="Perlin M.H."/>
            <person name="Wosten H.A."/>
            <person name="de Vries R."/>
            <person name="Ruiz-Herrera J."/>
            <person name="Reynaga-Pena C.G."/>
            <person name="Snetselaar K."/>
            <person name="McCann M."/>
            <person name="Perez-Martin J."/>
            <person name="Feldbrugge M."/>
            <person name="Basse C.W."/>
            <person name="Steinberg G."/>
            <person name="Ibeas J.I."/>
            <person name="Holloman W."/>
            <person name="Guzman P."/>
            <person name="Farman M."/>
            <person name="Stajich J.E."/>
            <person name="Sentandreu R."/>
            <person name="Gonzalez-Prieto J.M."/>
            <person name="Kennell J.C."/>
            <person name="Molina L."/>
            <person name="Schirawski J."/>
            <person name="Mendoza-Mendoza A."/>
            <person name="Greilinger D."/>
            <person name="Munch K."/>
            <person name="Rossel N."/>
            <person name="Scherer M."/>
            <person name="Vranes M."/>
            <person name="Ladendorf O."/>
            <person name="Vincon V."/>
            <person name="Fuchs U."/>
            <person name="Sandrock B."/>
            <person name="Meng S."/>
            <person name="Ho E.C."/>
            <person name="Cahill M.J."/>
            <person name="Boyce K.J."/>
            <person name="Klose J."/>
            <person name="Klosterman S.J."/>
            <person name="Deelstra H.J."/>
            <person name="Ortiz-Castellanos L."/>
            <person name="Li W."/>
            <person name="Sanchez-Alonso P."/>
            <person name="Schreier P.H."/>
            <person name="Hauser-Hahn I."/>
            <person name="Vaupel M."/>
            <person name="Koopmann E."/>
            <person name="Friedrich G."/>
            <person name="Voss H."/>
            <person name="Schluter T."/>
            <person name="Margolis J."/>
            <person name="Platt D."/>
            <person name="Swimmer C."/>
            <person name="Gnirke A."/>
            <person name="Chen F."/>
            <person name="Vysotskaia V."/>
            <person name="Mannhaupt G."/>
            <person name="Guldener U."/>
            <person name="Munsterkotter M."/>
            <person name="Haase D."/>
            <person name="Oesterheld M."/>
            <person name="Mewes H.W."/>
            <person name="Mauceli E.W."/>
            <person name="DeCaprio D."/>
            <person name="Wade C.M."/>
            <person name="Butler J."/>
            <person name="Young S."/>
            <person name="Jaffe D.B."/>
            <person name="Calvo S."/>
            <person name="Nusbaum C."/>
            <person name="Galagan J."/>
            <person name="Birren B.W."/>
        </authorList>
    </citation>
    <scope>NUCLEOTIDE SEQUENCE [LARGE SCALE GENOMIC DNA]</scope>
    <source>
        <strain evidence="2">DSM 14603 / FGSC 9021 / UM521</strain>
    </source>
</reference>
<organism evidence="1 2">
    <name type="scientific">Mycosarcoma maydis</name>
    <name type="common">Corn smut fungus</name>
    <name type="synonym">Ustilago maydis</name>
    <dbReference type="NCBI Taxonomy" id="5270"/>
    <lineage>
        <taxon>Eukaryota</taxon>
        <taxon>Fungi</taxon>
        <taxon>Dikarya</taxon>
        <taxon>Basidiomycota</taxon>
        <taxon>Ustilaginomycotina</taxon>
        <taxon>Ustilaginomycetes</taxon>
        <taxon>Ustilaginales</taxon>
        <taxon>Ustilaginaceae</taxon>
        <taxon>Mycosarcoma</taxon>
    </lineage>
</organism>
<dbReference type="OMA" id="GPDSYCT"/>
<keyword evidence="2" id="KW-1185">Reference proteome</keyword>
<dbReference type="EMBL" id="CM003145">
    <property type="protein sequence ID" value="KIS69484.1"/>
    <property type="molecule type" value="Genomic_DNA"/>
</dbReference>
<evidence type="ECO:0000313" key="2">
    <source>
        <dbReference type="Proteomes" id="UP000000561"/>
    </source>
</evidence>
<gene>
    <name evidence="1" type="ORF">UMAG_06497</name>
</gene>
<dbReference type="OrthoDB" id="10328694at2759"/>
<sequence length="128" mass="14571">MHADLDLDRTQLIKDLQRGFSGEVPYDYITKLKYYDARLLLVFAGTSSGPDSYCTGAVVSKSGPLGDAQELFNVFGRLCNESRRLHQLQRADDGSRCYLYLDSGFRHDDPVGRGPCTLVEWFERNWDI</sequence>
<proteinExistence type="predicted"/>